<dbReference type="AlphaFoldDB" id="A0A368N7D3"/>
<gene>
    <name evidence="5" type="ORF">DU002_17280</name>
</gene>
<proteinExistence type="predicted"/>
<dbReference type="Pfam" id="PF01553">
    <property type="entry name" value="Acyltransferase"/>
    <property type="match status" value="1"/>
</dbReference>
<dbReference type="InterPro" id="IPR002123">
    <property type="entry name" value="Plipid/glycerol_acylTrfase"/>
</dbReference>
<feature type="domain" description="Phospholipid/glycerol acyltransferase" evidence="4">
    <location>
        <begin position="28"/>
        <end position="140"/>
    </location>
</feature>
<dbReference type="RefSeq" id="WP_114339698.1">
    <property type="nucleotide sequence ID" value="NZ_QPID01000012.1"/>
</dbReference>
<dbReference type="CDD" id="cd07988">
    <property type="entry name" value="LPLAT_ABO13168-like"/>
    <property type="match status" value="1"/>
</dbReference>
<evidence type="ECO:0000313" key="6">
    <source>
        <dbReference type="Proteomes" id="UP000252558"/>
    </source>
</evidence>
<dbReference type="GO" id="GO:0003841">
    <property type="term" value="F:1-acylglycerol-3-phosphate O-acyltransferase activity"/>
    <property type="evidence" value="ECO:0007669"/>
    <property type="project" value="TreeGrafter"/>
</dbReference>
<comment type="pathway">
    <text evidence="1">Lipid metabolism.</text>
</comment>
<dbReference type="PANTHER" id="PTHR10434:SF9">
    <property type="entry name" value="PHOSPHOLIPID_GLYCEROL ACYLTRANSFERASE DOMAIN-CONTAINING PROTEIN"/>
    <property type="match status" value="1"/>
</dbReference>
<dbReference type="Proteomes" id="UP000252558">
    <property type="component" value="Unassembled WGS sequence"/>
</dbReference>
<keyword evidence="3 5" id="KW-0012">Acyltransferase</keyword>
<comment type="caution">
    <text evidence="5">The sequence shown here is derived from an EMBL/GenBank/DDBJ whole genome shotgun (WGS) entry which is preliminary data.</text>
</comment>
<evidence type="ECO:0000259" key="4">
    <source>
        <dbReference type="SMART" id="SM00563"/>
    </source>
</evidence>
<reference evidence="5 6" key="1">
    <citation type="submission" date="2018-07" db="EMBL/GenBank/DDBJ databases">
        <title>Corallincola holothuriorum sp. nov., a new facultative anaerobe isolated from sea cucumber Apostichopus japonicus.</title>
        <authorList>
            <person name="Xia H."/>
        </authorList>
    </citation>
    <scope>NUCLEOTIDE SEQUENCE [LARGE SCALE GENOMIC DNA]</scope>
    <source>
        <strain evidence="5 6">C4</strain>
    </source>
</reference>
<protein>
    <submittedName>
        <fullName evidence="5">Acyltransferase</fullName>
    </submittedName>
</protein>
<dbReference type="SUPFAM" id="SSF69593">
    <property type="entry name" value="Glycerol-3-phosphate (1)-acyltransferase"/>
    <property type="match status" value="1"/>
</dbReference>
<dbReference type="GO" id="GO:0006654">
    <property type="term" value="P:phosphatidic acid biosynthetic process"/>
    <property type="evidence" value="ECO:0007669"/>
    <property type="project" value="TreeGrafter"/>
</dbReference>
<dbReference type="EMBL" id="QPID01000012">
    <property type="protein sequence ID" value="RCU45179.1"/>
    <property type="molecule type" value="Genomic_DNA"/>
</dbReference>
<evidence type="ECO:0000256" key="3">
    <source>
        <dbReference type="ARBA" id="ARBA00023315"/>
    </source>
</evidence>
<keyword evidence="2 5" id="KW-0808">Transferase</keyword>
<evidence type="ECO:0000313" key="5">
    <source>
        <dbReference type="EMBL" id="RCU45179.1"/>
    </source>
</evidence>
<evidence type="ECO:0000256" key="2">
    <source>
        <dbReference type="ARBA" id="ARBA00022679"/>
    </source>
</evidence>
<name>A0A368N7D3_9GAMM</name>
<dbReference type="OrthoDB" id="9796839at2"/>
<dbReference type="SMART" id="SM00563">
    <property type="entry name" value="PlsC"/>
    <property type="match status" value="1"/>
</dbReference>
<sequence>MWQNFCGWLLKRAGWRIDGDLPSIPKFLLIGAPHTSNWDFVVCIIARFALGLEIKFLGKHQLFKPPFGWIFRALGGYPVVRHQRGNVVQDAVDLFDRHEKFVLGLAPEGTRKHVGHWRSGFYHIALGAKVPLVLLGLDFGNRRLCLSEPMYLTGDRSTDAAAIEAFFKPIQGKKHQPIPKGLGWDD</sequence>
<dbReference type="PANTHER" id="PTHR10434">
    <property type="entry name" value="1-ACYL-SN-GLYCEROL-3-PHOSPHATE ACYLTRANSFERASE"/>
    <property type="match status" value="1"/>
</dbReference>
<organism evidence="5 6">
    <name type="scientific">Corallincola holothuriorum</name>
    <dbReference type="NCBI Taxonomy" id="2282215"/>
    <lineage>
        <taxon>Bacteria</taxon>
        <taxon>Pseudomonadati</taxon>
        <taxon>Pseudomonadota</taxon>
        <taxon>Gammaproteobacteria</taxon>
        <taxon>Alteromonadales</taxon>
        <taxon>Psychromonadaceae</taxon>
        <taxon>Corallincola</taxon>
    </lineage>
</organism>
<accession>A0A368N7D3</accession>
<evidence type="ECO:0000256" key="1">
    <source>
        <dbReference type="ARBA" id="ARBA00005189"/>
    </source>
</evidence>
<keyword evidence="6" id="KW-1185">Reference proteome</keyword>